<keyword evidence="7" id="KW-0915">Sodium</keyword>
<keyword evidence="11 12" id="KW-0407">Ion channel</keyword>
<gene>
    <name evidence="14" type="ORF">CLUMA_CG011580</name>
</gene>
<dbReference type="AlphaFoldDB" id="A0A1J1IID3"/>
<accession>A0A1J1IID3</accession>
<keyword evidence="4 12" id="KW-0894">Sodium channel</keyword>
<keyword evidence="9 13" id="KW-0472">Membrane</keyword>
<organism evidence="14 15">
    <name type="scientific">Clunio marinus</name>
    <dbReference type="NCBI Taxonomy" id="568069"/>
    <lineage>
        <taxon>Eukaryota</taxon>
        <taxon>Metazoa</taxon>
        <taxon>Ecdysozoa</taxon>
        <taxon>Arthropoda</taxon>
        <taxon>Hexapoda</taxon>
        <taxon>Insecta</taxon>
        <taxon>Pterygota</taxon>
        <taxon>Neoptera</taxon>
        <taxon>Endopterygota</taxon>
        <taxon>Diptera</taxon>
        <taxon>Nematocera</taxon>
        <taxon>Chironomoidea</taxon>
        <taxon>Chironomidae</taxon>
        <taxon>Clunio</taxon>
    </lineage>
</organism>
<evidence type="ECO:0000313" key="15">
    <source>
        <dbReference type="Proteomes" id="UP000183832"/>
    </source>
</evidence>
<dbReference type="Pfam" id="PF00858">
    <property type="entry name" value="ASC"/>
    <property type="match status" value="1"/>
</dbReference>
<evidence type="ECO:0000256" key="7">
    <source>
        <dbReference type="ARBA" id="ARBA00023053"/>
    </source>
</evidence>
<evidence type="ECO:0000256" key="3">
    <source>
        <dbReference type="ARBA" id="ARBA00022448"/>
    </source>
</evidence>
<evidence type="ECO:0000256" key="12">
    <source>
        <dbReference type="RuleBase" id="RU000679"/>
    </source>
</evidence>
<protein>
    <submittedName>
        <fullName evidence="14">CLUMA_CG011580, isoform A</fullName>
    </submittedName>
</protein>
<evidence type="ECO:0000256" key="6">
    <source>
        <dbReference type="ARBA" id="ARBA00022989"/>
    </source>
</evidence>
<keyword evidence="10 12" id="KW-0739">Sodium transport</keyword>
<reference evidence="14 15" key="1">
    <citation type="submission" date="2015-04" db="EMBL/GenBank/DDBJ databases">
        <authorList>
            <person name="Syromyatnikov M.Y."/>
            <person name="Popov V.N."/>
        </authorList>
    </citation>
    <scope>NUCLEOTIDE SEQUENCE [LARGE SCALE GENOMIC DNA]</scope>
</reference>
<dbReference type="EMBL" id="CVRI01000047">
    <property type="protein sequence ID" value="CRK98217.1"/>
    <property type="molecule type" value="Genomic_DNA"/>
</dbReference>
<evidence type="ECO:0000256" key="8">
    <source>
        <dbReference type="ARBA" id="ARBA00023065"/>
    </source>
</evidence>
<evidence type="ECO:0000256" key="2">
    <source>
        <dbReference type="ARBA" id="ARBA00007193"/>
    </source>
</evidence>
<dbReference type="InterPro" id="IPR001873">
    <property type="entry name" value="ENaC"/>
</dbReference>
<evidence type="ECO:0000256" key="1">
    <source>
        <dbReference type="ARBA" id="ARBA00004141"/>
    </source>
</evidence>
<keyword evidence="15" id="KW-1185">Reference proteome</keyword>
<evidence type="ECO:0000256" key="4">
    <source>
        <dbReference type="ARBA" id="ARBA00022461"/>
    </source>
</evidence>
<dbReference type="Proteomes" id="UP000183832">
    <property type="component" value="Unassembled WGS sequence"/>
</dbReference>
<keyword evidence="5 12" id="KW-0812">Transmembrane</keyword>
<keyword evidence="8 12" id="KW-0406">Ion transport</keyword>
<dbReference type="GO" id="GO:0005272">
    <property type="term" value="F:sodium channel activity"/>
    <property type="evidence" value="ECO:0007669"/>
    <property type="project" value="UniProtKB-KW"/>
</dbReference>
<proteinExistence type="inferred from homology"/>
<evidence type="ECO:0000256" key="9">
    <source>
        <dbReference type="ARBA" id="ARBA00023136"/>
    </source>
</evidence>
<comment type="subcellular location">
    <subcellularLocation>
        <location evidence="1">Membrane</location>
        <topology evidence="1">Multi-pass membrane protein</topology>
    </subcellularLocation>
</comment>
<dbReference type="OrthoDB" id="6628406at2759"/>
<keyword evidence="6 13" id="KW-1133">Transmembrane helix</keyword>
<evidence type="ECO:0000256" key="11">
    <source>
        <dbReference type="ARBA" id="ARBA00023303"/>
    </source>
</evidence>
<keyword evidence="3 12" id="KW-0813">Transport</keyword>
<name>A0A1J1IID3_9DIPT</name>
<evidence type="ECO:0000256" key="10">
    <source>
        <dbReference type="ARBA" id="ARBA00023201"/>
    </source>
</evidence>
<sequence length="204" mass="23826">MNWIKHVVDFKNRFLENFFGQSSIHGFPYVVKKETHFIEKLFWIVTILLSVYATFYAFSNQWKRYNENPTVLSIGFLKPSKLNRPAITICAPFYTNETEVVEIIGNIWGVDNSSVSYEIYDNFLHTMSELNYKNMGNLKPFLEHSDKIYNNVINNQTIDLSVISYMLKNSSAIAQPEYNHVITELGLCQSTTKYNSLQNPFYKE</sequence>
<evidence type="ECO:0000256" key="5">
    <source>
        <dbReference type="ARBA" id="ARBA00022692"/>
    </source>
</evidence>
<comment type="similarity">
    <text evidence="2 12">Belongs to the amiloride-sensitive sodium channel (TC 1.A.6) family.</text>
</comment>
<evidence type="ECO:0000256" key="13">
    <source>
        <dbReference type="SAM" id="Phobius"/>
    </source>
</evidence>
<feature type="transmembrane region" description="Helical" evidence="13">
    <location>
        <begin position="41"/>
        <end position="58"/>
    </location>
</feature>
<dbReference type="STRING" id="568069.A0A1J1IID3"/>
<dbReference type="GO" id="GO:0016020">
    <property type="term" value="C:membrane"/>
    <property type="evidence" value="ECO:0007669"/>
    <property type="project" value="UniProtKB-SubCell"/>
</dbReference>
<evidence type="ECO:0000313" key="14">
    <source>
        <dbReference type="EMBL" id="CRK98217.1"/>
    </source>
</evidence>